<evidence type="ECO:0000313" key="6">
    <source>
        <dbReference type="EMBL" id="MFH6985144.1"/>
    </source>
</evidence>
<evidence type="ECO:0000256" key="2">
    <source>
        <dbReference type="ARBA" id="ARBA00022692"/>
    </source>
</evidence>
<keyword evidence="4 5" id="KW-0472">Membrane</keyword>
<feature type="transmembrane region" description="Helical" evidence="5">
    <location>
        <begin position="28"/>
        <end position="56"/>
    </location>
</feature>
<evidence type="ECO:0000256" key="1">
    <source>
        <dbReference type="ARBA" id="ARBA00004141"/>
    </source>
</evidence>
<feature type="transmembrane region" description="Helical" evidence="5">
    <location>
        <begin position="115"/>
        <end position="136"/>
    </location>
</feature>
<comment type="caution">
    <text evidence="6">The sequence shown here is derived from an EMBL/GenBank/DDBJ whole genome shotgun (WGS) entry which is preliminary data.</text>
</comment>
<proteinExistence type="predicted"/>
<keyword evidence="7" id="KW-1185">Reference proteome</keyword>
<keyword evidence="2 5" id="KW-0812">Transmembrane</keyword>
<feature type="transmembrane region" description="Helical" evidence="5">
    <location>
        <begin position="76"/>
        <end position="95"/>
    </location>
</feature>
<keyword evidence="3 5" id="KW-1133">Transmembrane helix</keyword>
<sequence length="177" mass="20313">MTNTSEKYYPIEQVEDISMRDREDAMGAYLMMFAALAAGLPLPILNLIAAVIYYYVNKGKSRFVKFHALQSLYSQIPTTLMNAGLVFWTFRIIFNEGSFRSSDVFMEGFATVSELYWGYLWVVVAANLLYVIFSLVGTTKARKGRFYYFLFFGKLAYHFAYRKEESSGAPVLNEPPK</sequence>
<accession>A0ABW7NFB2</accession>
<dbReference type="RefSeq" id="WP_395418614.1">
    <property type="nucleotide sequence ID" value="NZ_JBIPKE010000019.1"/>
</dbReference>
<name>A0ABW7NFB2_9BACT</name>
<evidence type="ECO:0000313" key="7">
    <source>
        <dbReference type="Proteomes" id="UP001610063"/>
    </source>
</evidence>
<dbReference type="Proteomes" id="UP001610063">
    <property type="component" value="Unassembled WGS sequence"/>
</dbReference>
<reference evidence="6 7" key="1">
    <citation type="journal article" date="2013" name="Int. J. Syst. Evol. Microbiol.">
        <title>Marinoscillum luteum sp. nov., isolated from marine sediment.</title>
        <authorList>
            <person name="Cha I.T."/>
            <person name="Park S.J."/>
            <person name="Kim S.J."/>
            <person name="Kim J.G."/>
            <person name="Jung M.Y."/>
            <person name="Shin K.S."/>
            <person name="Kwon K.K."/>
            <person name="Yang S.H."/>
            <person name="Seo Y.S."/>
            <person name="Rhee S.K."/>
        </authorList>
    </citation>
    <scope>NUCLEOTIDE SEQUENCE [LARGE SCALE GENOMIC DNA]</scope>
    <source>
        <strain evidence="6 7">KCTC 23939</strain>
    </source>
</reference>
<dbReference type="InterPro" id="IPR019109">
    <property type="entry name" value="MamF_MmsF"/>
</dbReference>
<evidence type="ECO:0000256" key="5">
    <source>
        <dbReference type="SAM" id="Phobius"/>
    </source>
</evidence>
<evidence type="ECO:0000256" key="4">
    <source>
        <dbReference type="ARBA" id="ARBA00023136"/>
    </source>
</evidence>
<dbReference type="Pfam" id="PF09685">
    <property type="entry name" value="MamF_MmsF"/>
    <property type="match status" value="1"/>
</dbReference>
<organism evidence="6 7">
    <name type="scientific">Marinoscillum luteum</name>
    <dbReference type="NCBI Taxonomy" id="861051"/>
    <lineage>
        <taxon>Bacteria</taxon>
        <taxon>Pseudomonadati</taxon>
        <taxon>Bacteroidota</taxon>
        <taxon>Cytophagia</taxon>
        <taxon>Cytophagales</taxon>
        <taxon>Reichenbachiellaceae</taxon>
        <taxon>Marinoscillum</taxon>
    </lineage>
</organism>
<comment type="subcellular location">
    <subcellularLocation>
        <location evidence="1">Membrane</location>
        <topology evidence="1">Multi-pass membrane protein</topology>
    </subcellularLocation>
</comment>
<gene>
    <name evidence="6" type="ORF">ACHKAR_16955</name>
</gene>
<protein>
    <submittedName>
        <fullName evidence="6">DUF4870 domain-containing protein</fullName>
    </submittedName>
</protein>
<dbReference type="EMBL" id="JBIPKE010000019">
    <property type="protein sequence ID" value="MFH6985144.1"/>
    <property type="molecule type" value="Genomic_DNA"/>
</dbReference>
<evidence type="ECO:0000256" key="3">
    <source>
        <dbReference type="ARBA" id="ARBA00022989"/>
    </source>
</evidence>